<proteinExistence type="predicted"/>
<keyword evidence="7" id="KW-1185">Reference proteome</keyword>
<dbReference type="PANTHER" id="PTHR15245:SF20">
    <property type="entry name" value="SYMPLEKIN"/>
    <property type="match status" value="1"/>
</dbReference>
<organism evidence="6 7">
    <name type="scientific">Blomia tropicalis</name>
    <name type="common">Mite</name>
    <dbReference type="NCBI Taxonomy" id="40697"/>
    <lineage>
        <taxon>Eukaryota</taxon>
        <taxon>Metazoa</taxon>
        <taxon>Ecdysozoa</taxon>
        <taxon>Arthropoda</taxon>
        <taxon>Chelicerata</taxon>
        <taxon>Arachnida</taxon>
        <taxon>Acari</taxon>
        <taxon>Acariformes</taxon>
        <taxon>Sarcoptiformes</taxon>
        <taxon>Astigmata</taxon>
        <taxon>Glycyphagoidea</taxon>
        <taxon>Echimyopodidae</taxon>
        <taxon>Blomia</taxon>
    </lineage>
</organism>
<dbReference type="InterPro" id="IPR022075">
    <property type="entry name" value="Symplekin_C"/>
</dbReference>
<evidence type="ECO:0008006" key="8">
    <source>
        <dbReference type="Google" id="ProtNLM"/>
    </source>
</evidence>
<evidence type="ECO:0000259" key="4">
    <source>
        <dbReference type="Pfam" id="PF11935"/>
    </source>
</evidence>
<evidence type="ECO:0000313" key="7">
    <source>
        <dbReference type="Proteomes" id="UP001142055"/>
    </source>
</evidence>
<dbReference type="Proteomes" id="UP001142055">
    <property type="component" value="Chromosome 2"/>
</dbReference>
<protein>
    <recommendedName>
        <fullName evidence="8">Symplekin</fullName>
    </recommendedName>
</protein>
<reference evidence="6" key="1">
    <citation type="submission" date="2022-12" db="EMBL/GenBank/DDBJ databases">
        <title>Genome assemblies of Blomia tropicalis.</title>
        <authorList>
            <person name="Cui Y."/>
        </authorList>
    </citation>
    <scope>NUCLEOTIDE SEQUENCE</scope>
    <source>
        <tissue evidence="6">Adult mites</tissue>
    </source>
</reference>
<dbReference type="EMBL" id="JAPWDV010000002">
    <property type="protein sequence ID" value="KAJ6220901.1"/>
    <property type="molecule type" value="Genomic_DNA"/>
</dbReference>
<dbReference type="GO" id="GO:0006397">
    <property type="term" value="P:mRNA processing"/>
    <property type="evidence" value="ECO:0007669"/>
    <property type="project" value="UniProtKB-KW"/>
</dbReference>
<dbReference type="Pfam" id="PF11935">
    <property type="entry name" value="SYMPK_PTA1_N"/>
    <property type="match status" value="1"/>
</dbReference>
<evidence type="ECO:0000256" key="1">
    <source>
        <dbReference type="ARBA" id="ARBA00004123"/>
    </source>
</evidence>
<dbReference type="GO" id="GO:0005847">
    <property type="term" value="C:mRNA cleavage and polyadenylation specificity factor complex"/>
    <property type="evidence" value="ECO:0007669"/>
    <property type="project" value="TreeGrafter"/>
</dbReference>
<name>A0A9Q0RPK3_BLOTA</name>
<dbReference type="InterPro" id="IPR011989">
    <property type="entry name" value="ARM-like"/>
</dbReference>
<comment type="caution">
    <text evidence="6">The sequence shown here is derived from an EMBL/GenBank/DDBJ whole genome shotgun (WGS) entry which is preliminary data.</text>
</comment>
<keyword evidence="3" id="KW-0539">Nucleus</keyword>
<evidence type="ECO:0000256" key="2">
    <source>
        <dbReference type="ARBA" id="ARBA00022664"/>
    </source>
</evidence>
<sequence length="1063" mass="121998">MSEENTNSSNAAETRVIELIDSAISTNVESDKVAFLNQAQEFVIHHDILDNFLDEILGFQSDRYSDVRKFVAGFIEATCKKEPDYFPKVIVNLNMMLTDEVPNVLKKSIQVCTQLYKVFLQWIYQSKLTDEIESTWDVWSQIKTYIFMLIDSTENDGIRTQCIKFIENVILCQTKRDPFTTDEFSLDQLIGIEHKLIDPESLEEEAIQLFDQLVAFQAKIHISSVNLMATMQTLSLVARQRSKLFYVKVVDAFEALSTNLPPTLAKSQVNSVNKQLKLLFINLLKHPFLNSTKLQPKISDLLLNLGASNQEINRCLQDFRKRSFKPDSNNVSSIESKRIKLEPVDDDDVNYNKDQIEQQTNINMDNCLYELSKKFSRQDASKATEVTSKDLLTRLSNINLVSDIVLSSLYLLPDKINDKLRSILLESANTDQTNEVSKQLAFQFTSLGIGPGIDEMIAKYSTLFANSNKITKIDSETNKKITNIVKKCISKELKKQDVHHHSTKVKLTQSGKSMASNVKIKQFNLMDVTKPLDAQSKLKYIENSIRRILSDDKNGHFSSKEFETQHKIIGKFLSDFSNFESLKSIIKEYIFNDIRNRYDILMNMIYKEYINGKDTTSHEYYGTCLAWVIQNIINIPELKDRDTFLSKFYLESPYLPDNCSISGISLTKLLIEKRQRYRKFLLNNLLQISVITSSQDLTKLSLDTVKQLYENNELLLVGQIEEFAINNLRKLLEETPDPELFDSKDLSWNDDTIMRCLSLYLLLLPMNNKLLHQLPNVYVGSHRNIQRVINRAIQNSIEAIDINSKEILTFVETCPVGADPLISRVIRILADKQTPSAELVARVKDLYHKSVSDVRFLFPVLNGFSKREIIALLPQLIKQNPNTVKEIFNRLLVPSQDSNSPISPADLLIALHNVDETKCDLKTIIKATNLCFEEKNIFTAEVLAIVMQMLIEQNPLPTLLMRTVIQTLSSYPRLITFIMNNILQKLIVKQVWTQKKVWEGFVKCCQRTMPHSFGVMLQLHPIQLKSIISVCPEIKPALAEHLQTLSEQQLIHLPQMVKDIIFE</sequence>
<dbReference type="InterPro" id="IPR032460">
    <property type="entry name" value="Symplekin/Pta1_N"/>
</dbReference>
<gene>
    <name evidence="6" type="ORF">RDWZM_006713</name>
</gene>
<comment type="subcellular location">
    <subcellularLocation>
        <location evidence="1">Nucleus</location>
    </subcellularLocation>
</comment>
<dbReference type="PANTHER" id="PTHR15245">
    <property type="entry name" value="SYMPLEKIN-RELATED"/>
    <property type="match status" value="1"/>
</dbReference>
<dbReference type="InterPro" id="IPR021850">
    <property type="entry name" value="Symplekin/Pta1"/>
</dbReference>
<evidence type="ECO:0000256" key="3">
    <source>
        <dbReference type="ARBA" id="ARBA00023242"/>
    </source>
</evidence>
<dbReference type="AlphaFoldDB" id="A0A9Q0RPK3"/>
<accession>A0A9Q0RPK3</accession>
<dbReference type="Gene3D" id="1.25.10.10">
    <property type="entry name" value="Leucine-rich Repeat Variant"/>
    <property type="match status" value="1"/>
</dbReference>
<dbReference type="Pfam" id="PF12295">
    <property type="entry name" value="Symplekin_C"/>
    <property type="match status" value="1"/>
</dbReference>
<feature type="domain" description="Symplekin C-terminal" evidence="5">
    <location>
        <begin position="853"/>
        <end position="1029"/>
    </location>
</feature>
<evidence type="ECO:0000313" key="6">
    <source>
        <dbReference type="EMBL" id="KAJ6220901.1"/>
    </source>
</evidence>
<keyword evidence="2" id="KW-0507">mRNA processing</keyword>
<dbReference type="OMA" id="NVRYGIM"/>
<feature type="domain" description="Symplekin/Pta1 N-terminal" evidence="4">
    <location>
        <begin position="102"/>
        <end position="319"/>
    </location>
</feature>
<evidence type="ECO:0000259" key="5">
    <source>
        <dbReference type="Pfam" id="PF12295"/>
    </source>
</evidence>